<protein>
    <recommendedName>
        <fullName evidence="3">Flagellar FliJ protein</fullName>
    </recommendedName>
</protein>
<evidence type="ECO:0000256" key="11">
    <source>
        <dbReference type="SAM" id="Coils"/>
    </source>
</evidence>
<name>C7RLA5_ACCRE</name>
<dbReference type="PANTHER" id="PTHR38786:SF1">
    <property type="entry name" value="FLAGELLAR FLIJ PROTEIN"/>
    <property type="match status" value="1"/>
</dbReference>
<dbReference type="Gene3D" id="1.10.287.1700">
    <property type="match status" value="1"/>
</dbReference>
<dbReference type="GO" id="GO:0006935">
    <property type="term" value="P:chemotaxis"/>
    <property type="evidence" value="ECO:0007669"/>
    <property type="project" value="UniProtKB-KW"/>
</dbReference>
<dbReference type="InterPro" id="IPR052570">
    <property type="entry name" value="FliJ"/>
</dbReference>
<keyword evidence="8" id="KW-0653">Protein transport</keyword>
<dbReference type="InterPro" id="IPR018006">
    <property type="entry name" value="Flag_FliJ_proteobac"/>
</dbReference>
<evidence type="ECO:0000256" key="3">
    <source>
        <dbReference type="ARBA" id="ARBA00020392"/>
    </source>
</evidence>
<keyword evidence="13" id="KW-0966">Cell projection</keyword>
<evidence type="ECO:0000256" key="2">
    <source>
        <dbReference type="ARBA" id="ARBA00010004"/>
    </source>
</evidence>
<keyword evidence="7" id="KW-1005">Bacterial flagellum biogenesis</keyword>
<evidence type="ECO:0000256" key="8">
    <source>
        <dbReference type="ARBA" id="ARBA00022927"/>
    </source>
</evidence>
<sequence length="148" mass="17310">MARPFSLQTVLELMQSRSDEATQRLARLIAAERDAQNKLLMLQQYRDEYSIRFRQAAQDGLGQPEWRNYQEFMNRLDQAIDQQRQSVLVQQGCTAAGQTAWQQQRTRLKAFDALADRHRASEVRSELRQEQKAQDEFATRAKDHEQGL</sequence>
<dbReference type="InterPro" id="IPR012823">
    <property type="entry name" value="Flagell_FliJ"/>
</dbReference>
<evidence type="ECO:0000256" key="12">
    <source>
        <dbReference type="SAM" id="MobiDB-lite"/>
    </source>
</evidence>
<gene>
    <name evidence="13" type="ordered locus">CAP2UW1_3804</name>
</gene>
<dbReference type="eggNOG" id="COG2882">
    <property type="taxonomic scope" value="Bacteria"/>
</dbReference>
<evidence type="ECO:0000313" key="13">
    <source>
        <dbReference type="EMBL" id="ACV37054.1"/>
    </source>
</evidence>
<dbReference type="Pfam" id="PF02050">
    <property type="entry name" value="FliJ"/>
    <property type="match status" value="1"/>
</dbReference>
<dbReference type="OrthoDB" id="6465096at2"/>
<feature type="region of interest" description="Disordered" evidence="12">
    <location>
        <begin position="120"/>
        <end position="148"/>
    </location>
</feature>
<keyword evidence="6" id="KW-0145">Chemotaxis</keyword>
<keyword evidence="9" id="KW-0472">Membrane</keyword>
<dbReference type="PIRSF" id="PIRSF019404">
    <property type="entry name" value="FliJ"/>
    <property type="match status" value="1"/>
</dbReference>
<keyword evidence="5" id="KW-1003">Cell membrane</keyword>
<evidence type="ECO:0000256" key="1">
    <source>
        <dbReference type="ARBA" id="ARBA00004413"/>
    </source>
</evidence>
<dbReference type="AlphaFoldDB" id="C7RLA5"/>
<dbReference type="PANTHER" id="PTHR38786">
    <property type="entry name" value="FLAGELLAR FLIJ PROTEIN"/>
    <property type="match status" value="1"/>
</dbReference>
<dbReference type="GO" id="GO:0015031">
    <property type="term" value="P:protein transport"/>
    <property type="evidence" value="ECO:0007669"/>
    <property type="project" value="UniProtKB-KW"/>
</dbReference>
<evidence type="ECO:0000256" key="5">
    <source>
        <dbReference type="ARBA" id="ARBA00022475"/>
    </source>
</evidence>
<evidence type="ECO:0000256" key="7">
    <source>
        <dbReference type="ARBA" id="ARBA00022795"/>
    </source>
</evidence>
<dbReference type="GO" id="GO:0003774">
    <property type="term" value="F:cytoskeletal motor activity"/>
    <property type="evidence" value="ECO:0007669"/>
    <property type="project" value="InterPro"/>
</dbReference>
<dbReference type="GO" id="GO:0044781">
    <property type="term" value="P:bacterial-type flagellum organization"/>
    <property type="evidence" value="ECO:0007669"/>
    <property type="project" value="UniProtKB-KW"/>
</dbReference>
<keyword evidence="11" id="KW-0175">Coiled coil</keyword>
<keyword evidence="4" id="KW-0813">Transport</keyword>
<dbReference type="PRINTS" id="PR01004">
    <property type="entry name" value="FLGFLIJ"/>
</dbReference>
<comment type="subcellular location">
    <subcellularLocation>
        <location evidence="1">Cell membrane</location>
        <topology evidence="1">Peripheral membrane protein</topology>
        <orientation evidence="1">Cytoplasmic side</orientation>
    </subcellularLocation>
</comment>
<evidence type="ECO:0000256" key="4">
    <source>
        <dbReference type="ARBA" id="ARBA00022448"/>
    </source>
</evidence>
<proteinExistence type="inferred from homology"/>
<reference evidence="13" key="2">
    <citation type="submission" date="2009-09" db="EMBL/GenBank/DDBJ databases">
        <title>Complete sequence of chromosome of Candidatus Accumulibacter phosphatis clade IIA str. UW-1.</title>
        <authorList>
            <consortium name="US DOE Joint Genome Institute"/>
            <person name="Martin H.G."/>
            <person name="Ivanova N."/>
            <person name="Kunin V."/>
            <person name="Warnecke F."/>
            <person name="Barry K."/>
            <person name="He S."/>
            <person name="Salamov A."/>
            <person name="Szeto E."/>
            <person name="Dalin E."/>
            <person name="Pangilinan J.L."/>
            <person name="Lapidus A."/>
            <person name="Lowry S."/>
            <person name="Kyrpides N.C."/>
            <person name="McMahon K.D."/>
            <person name="Hugenholtz P."/>
        </authorList>
    </citation>
    <scope>NUCLEOTIDE SEQUENCE [LARGE SCALE GENOMIC DNA]</scope>
    <source>
        <strain evidence="13">UW-1</strain>
    </source>
</reference>
<dbReference type="GO" id="GO:0071973">
    <property type="term" value="P:bacterial-type flagellum-dependent cell motility"/>
    <property type="evidence" value="ECO:0007669"/>
    <property type="project" value="InterPro"/>
</dbReference>
<evidence type="ECO:0000256" key="10">
    <source>
        <dbReference type="ARBA" id="ARBA00023225"/>
    </source>
</evidence>
<dbReference type="KEGG" id="app:CAP2UW1_3804"/>
<keyword evidence="13" id="KW-0282">Flagellum</keyword>
<accession>C7RLA5</accession>
<reference evidence="13" key="1">
    <citation type="submission" date="2009-08" db="EMBL/GenBank/DDBJ databases">
        <authorList>
            <consortium name="US DOE Joint Genome Institute"/>
            <person name="Lucas S."/>
            <person name="Copeland A."/>
            <person name="Lapidus A."/>
            <person name="Glavina del Rio T."/>
            <person name="Dalin E."/>
            <person name="Tice H."/>
            <person name="Bruce D."/>
            <person name="Barry K."/>
            <person name="Pitluck S."/>
            <person name="Lowry S."/>
            <person name="Larimer F."/>
            <person name="Land M."/>
            <person name="Hauser L."/>
            <person name="Kyrpides N."/>
            <person name="Ivanova N."/>
            <person name="McMahon K.D."/>
            <person name="Hugenholtz P."/>
        </authorList>
    </citation>
    <scope>NUCLEOTIDE SEQUENCE</scope>
    <source>
        <strain evidence="13">UW-1</strain>
    </source>
</reference>
<dbReference type="STRING" id="522306.CAP2UW1_3804"/>
<dbReference type="GO" id="GO:0009288">
    <property type="term" value="C:bacterial-type flagellum"/>
    <property type="evidence" value="ECO:0007669"/>
    <property type="project" value="InterPro"/>
</dbReference>
<comment type="similarity">
    <text evidence="2">Belongs to the FliJ family.</text>
</comment>
<dbReference type="NCBIfam" id="TIGR02473">
    <property type="entry name" value="flagell_FliJ"/>
    <property type="match status" value="1"/>
</dbReference>
<evidence type="ECO:0000256" key="6">
    <source>
        <dbReference type="ARBA" id="ARBA00022500"/>
    </source>
</evidence>
<feature type="coiled-coil region" evidence="11">
    <location>
        <begin position="11"/>
        <end position="48"/>
    </location>
</feature>
<dbReference type="InterPro" id="IPR053716">
    <property type="entry name" value="Flag_assembly_chemotaxis_eff"/>
</dbReference>
<keyword evidence="13" id="KW-0969">Cilium</keyword>
<evidence type="ECO:0000256" key="9">
    <source>
        <dbReference type="ARBA" id="ARBA00023136"/>
    </source>
</evidence>
<dbReference type="HOGENOM" id="CLU_119965_2_1_4"/>
<dbReference type="GO" id="GO:0005886">
    <property type="term" value="C:plasma membrane"/>
    <property type="evidence" value="ECO:0007669"/>
    <property type="project" value="UniProtKB-SubCell"/>
</dbReference>
<organism evidence="13">
    <name type="scientific">Accumulibacter regalis</name>
    <dbReference type="NCBI Taxonomy" id="522306"/>
    <lineage>
        <taxon>Bacteria</taxon>
        <taxon>Pseudomonadati</taxon>
        <taxon>Pseudomonadota</taxon>
        <taxon>Betaproteobacteria</taxon>
        <taxon>Candidatus Accumulibacter</taxon>
    </lineage>
</organism>
<dbReference type="EMBL" id="CP001715">
    <property type="protein sequence ID" value="ACV37054.1"/>
    <property type="molecule type" value="Genomic_DNA"/>
</dbReference>
<keyword evidence="10" id="KW-1006">Bacterial flagellum protein export</keyword>